<evidence type="ECO:0000256" key="7">
    <source>
        <dbReference type="ARBA" id="ARBA00037973"/>
    </source>
</evidence>
<evidence type="ECO:0000259" key="9">
    <source>
        <dbReference type="PROSITE" id="PS51032"/>
    </source>
</evidence>
<evidence type="ECO:0000256" key="6">
    <source>
        <dbReference type="ARBA" id="ARBA00023242"/>
    </source>
</evidence>
<dbReference type="PROSITE" id="PS51032">
    <property type="entry name" value="AP2_ERF"/>
    <property type="match status" value="1"/>
</dbReference>
<dbReference type="Pfam" id="PF00847">
    <property type="entry name" value="AP2"/>
    <property type="match status" value="1"/>
</dbReference>
<accession>A0A7J7DZ31</accession>
<evidence type="ECO:0000256" key="8">
    <source>
        <dbReference type="SAM" id="MobiDB-lite"/>
    </source>
</evidence>
<dbReference type="GO" id="GO:0003700">
    <property type="term" value="F:DNA-binding transcription factor activity"/>
    <property type="evidence" value="ECO:0007669"/>
    <property type="project" value="InterPro"/>
</dbReference>
<evidence type="ECO:0000256" key="5">
    <source>
        <dbReference type="ARBA" id="ARBA00023163"/>
    </source>
</evidence>
<dbReference type="Proteomes" id="UP000593562">
    <property type="component" value="Unassembled WGS sequence"/>
</dbReference>
<name>A0A7J7DZ31_TRIWF</name>
<dbReference type="InterPro" id="IPR016177">
    <property type="entry name" value="DNA-bd_dom_sf"/>
</dbReference>
<feature type="domain" description="AP2/ERF" evidence="9">
    <location>
        <begin position="148"/>
        <end position="204"/>
    </location>
</feature>
<comment type="subcellular location">
    <subcellularLocation>
        <location evidence="1">Nucleus</location>
    </subcellularLocation>
</comment>
<evidence type="ECO:0000256" key="1">
    <source>
        <dbReference type="ARBA" id="ARBA00004123"/>
    </source>
</evidence>
<dbReference type="GO" id="GO:0005634">
    <property type="term" value="C:nucleus"/>
    <property type="evidence" value="ECO:0007669"/>
    <property type="project" value="UniProtKB-SubCell"/>
</dbReference>
<evidence type="ECO:0000256" key="3">
    <source>
        <dbReference type="ARBA" id="ARBA00023125"/>
    </source>
</evidence>
<protein>
    <submittedName>
        <fullName evidence="10">Ethylene-responsive transcription factor RAP2-7 isoform X2</fullName>
    </submittedName>
</protein>
<dbReference type="PANTHER" id="PTHR32467">
    <property type="entry name" value="AP2-LIKE ETHYLENE-RESPONSIVE TRANSCRIPTION FACTOR"/>
    <property type="match status" value="1"/>
</dbReference>
<reference evidence="10 11" key="1">
    <citation type="journal article" date="2020" name="Nat. Commun.">
        <title>Genome of Tripterygium wilfordii and identification of cytochrome P450 involved in triptolide biosynthesis.</title>
        <authorList>
            <person name="Tu L."/>
            <person name="Su P."/>
            <person name="Zhang Z."/>
            <person name="Gao L."/>
            <person name="Wang J."/>
            <person name="Hu T."/>
            <person name="Zhou J."/>
            <person name="Zhang Y."/>
            <person name="Zhao Y."/>
            <person name="Liu Y."/>
            <person name="Song Y."/>
            <person name="Tong Y."/>
            <person name="Lu Y."/>
            <person name="Yang J."/>
            <person name="Xu C."/>
            <person name="Jia M."/>
            <person name="Peters R.J."/>
            <person name="Huang L."/>
            <person name="Gao W."/>
        </authorList>
    </citation>
    <scope>NUCLEOTIDE SEQUENCE [LARGE SCALE GENOMIC DNA]</scope>
    <source>
        <strain evidence="11">cv. XIE 37</strain>
        <tissue evidence="10">Leaf</tissue>
    </source>
</reference>
<organism evidence="10 11">
    <name type="scientific">Tripterygium wilfordii</name>
    <name type="common">Thunder God vine</name>
    <dbReference type="NCBI Taxonomy" id="458696"/>
    <lineage>
        <taxon>Eukaryota</taxon>
        <taxon>Viridiplantae</taxon>
        <taxon>Streptophyta</taxon>
        <taxon>Embryophyta</taxon>
        <taxon>Tracheophyta</taxon>
        <taxon>Spermatophyta</taxon>
        <taxon>Magnoliopsida</taxon>
        <taxon>eudicotyledons</taxon>
        <taxon>Gunneridae</taxon>
        <taxon>Pentapetalae</taxon>
        <taxon>rosids</taxon>
        <taxon>fabids</taxon>
        <taxon>Celastrales</taxon>
        <taxon>Celastraceae</taxon>
        <taxon>Tripterygium</taxon>
    </lineage>
</organism>
<dbReference type="InterPro" id="IPR036955">
    <property type="entry name" value="AP2/ERF_dom_sf"/>
</dbReference>
<comment type="caution">
    <text evidence="10">The sequence shown here is derived from an EMBL/GenBank/DDBJ whole genome shotgun (WGS) entry which is preliminary data.</text>
</comment>
<dbReference type="FunFam" id="3.30.730.10:FF:000004">
    <property type="entry name" value="AP2-like ethylene-responsive transcription factor"/>
    <property type="match status" value="1"/>
</dbReference>
<comment type="similarity">
    <text evidence="7">Belongs to the AP2/ERF transcription factor family. AP2 subfamily.</text>
</comment>
<evidence type="ECO:0000313" key="10">
    <source>
        <dbReference type="EMBL" id="KAF5751511.1"/>
    </source>
</evidence>
<dbReference type="AlphaFoldDB" id="A0A7J7DZ31"/>
<keyword evidence="2" id="KW-0805">Transcription regulation</keyword>
<dbReference type="SMART" id="SM00380">
    <property type="entry name" value="AP2"/>
    <property type="match status" value="2"/>
</dbReference>
<dbReference type="Gene3D" id="3.30.730.10">
    <property type="entry name" value="AP2/ERF domain"/>
    <property type="match status" value="1"/>
</dbReference>
<sequence>MGYAMFDLNLNVESTESTQNEDSVVFLDKYPEGSGTSNSSVVNAEASSNEDSCSTHAAGDLCTISFDILKIGAGSDEAVTKEFFPVSKGVRGGFLSTEMQGQYSSSFSKRNWIELTFERDREGEVPVVQQASQPPKKSRRGPKSRSSEYRGVTFYRRTGRWESHIWDCGKQVYLGGFDTAHAAARAYDRAAIKFRGVDADINFTLTDYDEDLKQMKNLSKQEFVHTLRRQNTGFLRGSSKYRVSNPHKCGQWEAGMGQFLGRKAYENAAIKFNGREVVTNFEPSTYEGEMTSEAINGATDHHLDLNLGISPPMDCGPKEEGHLRFLSGPYGIHGGTSSWMGKPATATAGDPPIKGVARTLYHPMLRNGVYPSLFPNEERATEKELESNSQGHLNWAWQMPGQAGANPMPLFSTAASSGFSFAATPPSAAILL</sequence>
<dbReference type="SUPFAM" id="SSF54171">
    <property type="entry name" value="DNA-binding domain"/>
    <property type="match status" value="1"/>
</dbReference>
<dbReference type="CDD" id="cd00018">
    <property type="entry name" value="AP2"/>
    <property type="match status" value="1"/>
</dbReference>
<dbReference type="PANTHER" id="PTHR32467:SF118">
    <property type="entry name" value="ETHYLENE-RESPONSIVE TRANSCRIPTION FACTOR RAP2-7"/>
    <property type="match status" value="1"/>
</dbReference>
<dbReference type="EMBL" id="JAAARO010000002">
    <property type="protein sequence ID" value="KAF5751511.1"/>
    <property type="molecule type" value="Genomic_DNA"/>
</dbReference>
<gene>
    <name evidence="10" type="ORF">HS088_TW02G00525</name>
</gene>
<evidence type="ECO:0000313" key="11">
    <source>
        <dbReference type="Proteomes" id="UP000593562"/>
    </source>
</evidence>
<keyword evidence="6" id="KW-0539">Nucleus</keyword>
<keyword evidence="5" id="KW-0804">Transcription</keyword>
<keyword evidence="4" id="KW-0010">Activator</keyword>
<proteinExistence type="inferred from homology"/>
<keyword evidence="11" id="KW-1185">Reference proteome</keyword>
<evidence type="ECO:0000256" key="4">
    <source>
        <dbReference type="ARBA" id="ARBA00023159"/>
    </source>
</evidence>
<dbReference type="GO" id="GO:0003677">
    <property type="term" value="F:DNA binding"/>
    <property type="evidence" value="ECO:0007669"/>
    <property type="project" value="UniProtKB-KW"/>
</dbReference>
<dbReference type="OrthoDB" id="207175at2759"/>
<keyword evidence="3" id="KW-0238">DNA-binding</keyword>
<evidence type="ECO:0000256" key="2">
    <source>
        <dbReference type="ARBA" id="ARBA00023015"/>
    </source>
</evidence>
<dbReference type="InterPro" id="IPR001471">
    <property type="entry name" value="AP2/ERF_dom"/>
</dbReference>
<feature type="region of interest" description="Disordered" evidence="8">
    <location>
        <begin position="123"/>
        <end position="146"/>
    </location>
</feature>
<dbReference type="InParanoid" id="A0A7J7DZ31"/>
<dbReference type="FunCoup" id="A0A7J7DZ31">
    <property type="interactions" value="68"/>
</dbReference>